<dbReference type="EMBL" id="MU006338">
    <property type="protein sequence ID" value="KAF2846082.1"/>
    <property type="molecule type" value="Genomic_DNA"/>
</dbReference>
<reference evidence="2" key="1">
    <citation type="submission" date="2020-01" db="EMBL/GenBank/DDBJ databases">
        <authorList>
            <consortium name="DOE Joint Genome Institute"/>
            <person name="Haridas S."/>
            <person name="Albert R."/>
            <person name="Binder M."/>
            <person name="Bloem J."/>
            <person name="Labutti K."/>
            <person name="Salamov A."/>
            <person name="Andreopoulos B."/>
            <person name="Baker S.E."/>
            <person name="Barry K."/>
            <person name="Bills G."/>
            <person name="Bluhm B.H."/>
            <person name="Cannon C."/>
            <person name="Castanera R."/>
            <person name="Culley D.E."/>
            <person name="Daum C."/>
            <person name="Ezra D."/>
            <person name="Gonzalez J.B."/>
            <person name="Henrissat B."/>
            <person name="Kuo A."/>
            <person name="Liang C."/>
            <person name="Lipzen A."/>
            <person name="Lutzoni F."/>
            <person name="Magnuson J."/>
            <person name="Mondo S."/>
            <person name="Nolan M."/>
            <person name="Ohm R."/>
            <person name="Pangilinan J."/>
            <person name="Park H.-J."/>
            <person name="Ramirez L."/>
            <person name="Alfaro M."/>
            <person name="Sun H."/>
            <person name="Tritt A."/>
            <person name="Yoshinaga Y."/>
            <person name="Zwiers L.-H."/>
            <person name="Turgeon B.G."/>
            <person name="Goodwin S.B."/>
            <person name="Spatafora J.W."/>
            <person name="Crous P.W."/>
            <person name="Grigoriev I.V."/>
        </authorList>
    </citation>
    <scope>NUCLEOTIDE SEQUENCE</scope>
    <source>
        <strain evidence="2">IPT5</strain>
    </source>
</reference>
<keyword evidence="1" id="KW-1133">Transmembrane helix</keyword>
<keyword evidence="1" id="KW-0472">Membrane</keyword>
<proteinExistence type="predicted"/>
<evidence type="ECO:0000313" key="2">
    <source>
        <dbReference type="EMBL" id="KAF2846082.1"/>
    </source>
</evidence>
<protein>
    <submittedName>
        <fullName evidence="2">Uncharacterized protein</fullName>
    </submittedName>
</protein>
<dbReference type="AlphaFoldDB" id="A0A6A7ASM2"/>
<gene>
    <name evidence="2" type="ORF">T440DRAFT_247696</name>
</gene>
<dbReference type="Proteomes" id="UP000799423">
    <property type="component" value="Unassembled WGS sequence"/>
</dbReference>
<keyword evidence="3" id="KW-1185">Reference proteome</keyword>
<sequence>MCTNYPLCNVALQRTPTNIKLEHKVKKGEMSIKPTKGTLVLDHQHLSHQINTSTYQRKPNNTQQDSTIMKLALVLTTLVAVAIAAPAADGPPESHPDLIISDATPAQTEPIFEVEKSNCIKNGGERLCQAPKLLLQ</sequence>
<feature type="transmembrane region" description="Helical" evidence="1">
    <location>
        <begin position="67"/>
        <end position="88"/>
    </location>
</feature>
<name>A0A6A7ASM2_9PLEO</name>
<keyword evidence="1" id="KW-0812">Transmembrane</keyword>
<evidence type="ECO:0000256" key="1">
    <source>
        <dbReference type="SAM" id="Phobius"/>
    </source>
</evidence>
<organism evidence="2 3">
    <name type="scientific">Plenodomus tracheiphilus IPT5</name>
    <dbReference type="NCBI Taxonomy" id="1408161"/>
    <lineage>
        <taxon>Eukaryota</taxon>
        <taxon>Fungi</taxon>
        <taxon>Dikarya</taxon>
        <taxon>Ascomycota</taxon>
        <taxon>Pezizomycotina</taxon>
        <taxon>Dothideomycetes</taxon>
        <taxon>Pleosporomycetidae</taxon>
        <taxon>Pleosporales</taxon>
        <taxon>Pleosporineae</taxon>
        <taxon>Leptosphaeriaceae</taxon>
        <taxon>Plenodomus</taxon>
    </lineage>
</organism>
<accession>A0A6A7ASM2</accession>
<evidence type="ECO:0000313" key="3">
    <source>
        <dbReference type="Proteomes" id="UP000799423"/>
    </source>
</evidence>